<evidence type="ECO:0000313" key="2">
    <source>
        <dbReference type="Proteomes" id="UP000077428"/>
    </source>
</evidence>
<dbReference type="Proteomes" id="UP000077428">
    <property type="component" value="Unassembled WGS sequence"/>
</dbReference>
<accession>A0A165ZYR3</accession>
<keyword evidence="2" id="KW-1185">Reference proteome</keyword>
<organism evidence="1 2">
    <name type="scientific">Methanobrevibacter oralis</name>
    <dbReference type="NCBI Taxonomy" id="66851"/>
    <lineage>
        <taxon>Archaea</taxon>
        <taxon>Methanobacteriati</taxon>
        <taxon>Methanobacteriota</taxon>
        <taxon>Methanomada group</taxon>
        <taxon>Methanobacteria</taxon>
        <taxon>Methanobacteriales</taxon>
        <taxon>Methanobacteriaceae</taxon>
        <taxon>Methanobrevibacter</taxon>
    </lineage>
</organism>
<dbReference type="PATRIC" id="fig|66851.6.peg.1727"/>
<dbReference type="RefSeq" id="WP_042693484.1">
    <property type="nucleotide sequence ID" value="NZ_CABMAB010000022.1"/>
</dbReference>
<protein>
    <submittedName>
        <fullName evidence="1">Uncharacterized protein</fullName>
    </submittedName>
</protein>
<reference evidence="2" key="1">
    <citation type="journal article" date="2016" name="Genome Announc.">
        <title>Draft Genome Sequences of Methanobrevibacter curvatus DSM11111, Methanobrevibacter cuticularis DSM11139, Methanobrevibacter filiformis DSM11501, and Methanobrevibacter oralis DSM7256.</title>
        <authorList>
            <person name="Poehlein A."/>
            <person name="Seedorf H."/>
        </authorList>
    </citation>
    <scope>NUCLEOTIDE SEQUENCE [LARGE SCALE GENOMIC DNA]</scope>
    <source>
        <strain evidence="2">DSM 7256 / JCM 30027 / ZR</strain>
    </source>
</reference>
<dbReference type="SUPFAM" id="SSF52540">
    <property type="entry name" value="P-loop containing nucleoside triphosphate hydrolases"/>
    <property type="match status" value="1"/>
</dbReference>
<dbReference type="STRING" id="66851.MBORA_15870"/>
<dbReference type="Pfam" id="PF13479">
    <property type="entry name" value="AAA_24"/>
    <property type="match status" value="1"/>
</dbReference>
<proteinExistence type="predicted"/>
<dbReference type="InterPro" id="IPR027417">
    <property type="entry name" value="P-loop_NTPase"/>
</dbReference>
<sequence length="186" mass="21829">MLSFKMDKPGERKLKTLIYGLDGAGKSTAAELYCKKRDLHPVCVDMDDTNYTDVPRVDVDWKQDRDVVNGMKEIIRDIQRDEHFDTLIIDGCGTLSNLLIPPIKESQRAYLLRTQNFKKIWKCMLNSDINIIFIGQKDLIVTEENDSSKFAEMINNMVDWKFRCYRNGSAFKVECTKWRREKEELY</sequence>
<name>A0A165ZYR3_METOA</name>
<evidence type="ECO:0000313" key="1">
    <source>
        <dbReference type="EMBL" id="KZX11342.1"/>
    </source>
</evidence>
<dbReference type="OrthoDB" id="385055at2157"/>
<gene>
    <name evidence="1" type="ORF">MBORA_15870</name>
</gene>
<dbReference type="EMBL" id="LWMU01000092">
    <property type="protein sequence ID" value="KZX11342.1"/>
    <property type="molecule type" value="Genomic_DNA"/>
</dbReference>
<dbReference type="AlphaFoldDB" id="A0A165ZYR3"/>
<comment type="caution">
    <text evidence="1">The sequence shown here is derived from an EMBL/GenBank/DDBJ whole genome shotgun (WGS) entry which is preliminary data.</text>
</comment>